<dbReference type="InterPro" id="IPR028992">
    <property type="entry name" value="Hedgehog/Intein_dom"/>
</dbReference>
<dbReference type="NCBIfam" id="NF041518">
    <property type="entry name" value="choice_anch_Q"/>
    <property type="match status" value="1"/>
</dbReference>
<proteinExistence type="predicted"/>
<name>A0A0B3S071_9RHOB</name>
<organism evidence="3 4">
    <name type="scientific">Mameliella alba</name>
    <dbReference type="NCBI Taxonomy" id="561184"/>
    <lineage>
        <taxon>Bacteria</taxon>
        <taxon>Pseudomonadati</taxon>
        <taxon>Pseudomonadota</taxon>
        <taxon>Alphaproteobacteria</taxon>
        <taxon>Rhodobacterales</taxon>
        <taxon>Roseobacteraceae</taxon>
        <taxon>Mameliella</taxon>
    </lineage>
</organism>
<dbReference type="InterPro" id="IPR012334">
    <property type="entry name" value="Pectin_lyas_fold"/>
</dbReference>
<feature type="domain" description="Right handed beta helix" evidence="1">
    <location>
        <begin position="106"/>
        <end position="223"/>
    </location>
</feature>
<dbReference type="OrthoDB" id="7742354at2"/>
<dbReference type="PATRIC" id="fig|1515334.3.peg.1740"/>
<dbReference type="RefSeq" id="WP_052244381.1">
    <property type="nucleotide sequence ID" value="NZ_JSUQ01000006.1"/>
</dbReference>
<dbReference type="Pfam" id="PF13403">
    <property type="entry name" value="Hint_2"/>
    <property type="match status" value="1"/>
</dbReference>
<dbReference type="Gene3D" id="2.160.20.10">
    <property type="entry name" value="Single-stranded right-handed beta-helix, Pectin lyase-like"/>
    <property type="match status" value="1"/>
</dbReference>
<protein>
    <submittedName>
        <fullName evidence="3">Hemolysin-type calcium-binding region</fullName>
    </submittedName>
</protein>
<dbReference type="Proteomes" id="UP000030960">
    <property type="component" value="Unassembled WGS sequence"/>
</dbReference>
<dbReference type="SUPFAM" id="SSF51126">
    <property type="entry name" value="Pectin lyase-like"/>
    <property type="match status" value="1"/>
</dbReference>
<dbReference type="STRING" id="561184.SAMN05216376_101123"/>
<sequence>MAVITVTSLGDVTADDGLTTLREAVEQAASGDTVVFDAALAGGRVELTQGRIGIEKDLTIDGDVLGADRRADITLDANGVDQIFAVRGVSSLTLNALVLTGGSVGGGGAVYIAGDATLIVEACTFTGNAAPNGPGGAIWNNGTLTITDSTFAYNHAFGKGGAVFSQGVMTATNTTFTNNTVIAGYPGEGGAISASGNASTQLTLIDCTVTDNVAAGTGATGGGIFQQFGSMALTNTIVSGNTADIGPNVTGDFTDNGGNVIDGDRALIFGTNTLAYNGGPVATVALVDSATNPALDVGVSALADARGKPLYDVPGVGNDGSAFADAGAYEVQCFAGGTRIAVPGGTLPVAELRTGDMVDTADGIPVPVLWIGRQSGPPRALQAVRIGAGALGRGLPLRDLVVTGDHGLVLDGTVVNAAALVDGAGIRWIPARDLPARMTWYHVETEAHSVILAEGAPAETFIDFRGRRAFDNFDEYLALYGVERIIREMPLPRISARRLRAPGCRAQDA</sequence>
<comment type="caution">
    <text evidence="3">The sequence shown here is derived from an EMBL/GenBank/DDBJ whole genome shotgun (WGS) entry which is preliminary data.</text>
</comment>
<dbReference type="PANTHER" id="PTHR11319:SF35">
    <property type="entry name" value="OUTER MEMBRANE PROTEIN PMPC-RELATED"/>
    <property type="match status" value="1"/>
</dbReference>
<dbReference type="InterPro" id="IPR011050">
    <property type="entry name" value="Pectin_lyase_fold/virulence"/>
</dbReference>
<dbReference type="Pfam" id="PF13229">
    <property type="entry name" value="Beta_helix"/>
    <property type="match status" value="1"/>
</dbReference>
<dbReference type="InterPro" id="IPR039448">
    <property type="entry name" value="Beta_helix"/>
</dbReference>
<keyword evidence="4" id="KW-1185">Reference proteome</keyword>
<dbReference type="EMBL" id="JSUQ01000006">
    <property type="protein sequence ID" value="KHQ53742.1"/>
    <property type="molecule type" value="Genomic_DNA"/>
</dbReference>
<dbReference type="AlphaFoldDB" id="A0A0B3S071"/>
<dbReference type="PANTHER" id="PTHR11319">
    <property type="entry name" value="G PROTEIN-COUPLED RECEPTOR-RELATED"/>
    <property type="match status" value="1"/>
</dbReference>
<dbReference type="SUPFAM" id="SSF51294">
    <property type="entry name" value="Hedgehog/intein (Hint) domain"/>
    <property type="match status" value="1"/>
</dbReference>
<accession>A0A0B3S071</accession>
<feature type="domain" description="Hedgehog/Intein (Hint)" evidence="2">
    <location>
        <begin position="333"/>
        <end position="463"/>
    </location>
</feature>
<dbReference type="InterPro" id="IPR059226">
    <property type="entry name" value="Choice_anch_Q_dom"/>
</dbReference>
<reference evidence="3 4" key="1">
    <citation type="submission" date="2014-10" db="EMBL/GenBank/DDBJ databases">
        <title>Genome sequence of Ponticoccus sp. strain UMTAT08 isolated from clonal culture of toxic dinoflagellate Alexandrium tamiyavanichii.</title>
        <authorList>
            <person name="Gan H.Y."/>
            <person name="Muhd D.-D."/>
            <person name="Mohd Noor M.E."/>
            <person name="Yeong Y.S."/>
            <person name="Usup G."/>
        </authorList>
    </citation>
    <scope>NUCLEOTIDE SEQUENCE [LARGE SCALE GENOMIC DNA]</scope>
    <source>
        <strain evidence="3 4">UMTAT08</strain>
    </source>
</reference>
<dbReference type="InterPro" id="IPR036844">
    <property type="entry name" value="Hint_dom_sf"/>
</dbReference>
<gene>
    <name evidence="3" type="ORF">OA50_01731</name>
</gene>
<evidence type="ECO:0000313" key="4">
    <source>
        <dbReference type="Proteomes" id="UP000030960"/>
    </source>
</evidence>
<evidence type="ECO:0000259" key="1">
    <source>
        <dbReference type="Pfam" id="PF13229"/>
    </source>
</evidence>
<evidence type="ECO:0000259" key="2">
    <source>
        <dbReference type="Pfam" id="PF13403"/>
    </source>
</evidence>
<evidence type="ECO:0000313" key="3">
    <source>
        <dbReference type="EMBL" id="KHQ53742.1"/>
    </source>
</evidence>